<feature type="compositionally biased region" description="Pro residues" evidence="1">
    <location>
        <begin position="46"/>
        <end position="58"/>
    </location>
</feature>
<evidence type="ECO:0000313" key="2">
    <source>
        <dbReference type="EMBL" id="KAK2089726.1"/>
    </source>
</evidence>
<dbReference type="Proteomes" id="UP001266305">
    <property type="component" value="Unassembled WGS sequence"/>
</dbReference>
<dbReference type="EMBL" id="JASSZA010000018">
    <property type="protein sequence ID" value="KAK2089726.1"/>
    <property type="molecule type" value="Genomic_DNA"/>
</dbReference>
<evidence type="ECO:0000313" key="3">
    <source>
        <dbReference type="Proteomes" id="UP001266305"/>
    </source>
</evidence>
<sequence length="93" mass="9360">MAVPPLTGTLATVFQGDTGPQGFPGTPGDMGPKGDKGDPGVGVRGPPGPQGPPGPPGPSFRHDKLVSPTPGFLRPGVCPSQKWALPLAGIWSR</sequence>
<protein>
    <submittedName>
        <fullName evidence="2">Uncharacterized protein</fullName>
    </submittedName>
</protein>
<dbReference type="InterPro" id="IPR008160">
    <property type="entry name" value="Collagen"/>
</dbReference>
<proteinExistence type="predicted"/>
<comment type="caution">
    <text evidence="2">The sequence shown here is derived from an EMBL/GenBank/DDBJ whole genome shotgun (WGS) entry which is preliminary data.</text>
</comment>
<dbReference type="Pfam" id="PF01391">
    <property type="entry name" value="Collagen"/>
    <property type="match status" value="1"/>
</dbReference>
<reference evidence="2 3" key="1">
    <citation type="submission" date="2023-05" db="EMBL/GenBank/DDBJ databases">
        <title>B98-5 Cell Line De Novo Hybrid Assembly: An Optical Mapping Approach.</title>
        <authorList>
            <person name="Kananen K."/>
            <person name="Auerbach J.A."/>
            <person name="Kautto E."/>
            <person name="Blachly J.S."/>
        </authorList>
    </citation>
    <scope>NUCLEOTIDE SEQUENCE [LARGE SCALE GENOMIC DNA]</scope>
    <source>
        <strain evidence="2">B95-8</strain>
        <tissue evidence="2">Cell line</tissue>
    </source>
</reference>
<name>A0ABQ9TY53_SAGOE</name>
<accession>A0ABQ9TY53</accession>
<organism evidence="2 3">
    <name type="scientific">Saguinus oedipus</name>
    <name type="common">Cotton-top tamarin</name>
    <name type="synonym">Oedipomidas oedipus</name>
    <dbReference type="NCBI Taxonomy" id="9490"/>
    <lineage>
        <taxon>Eukaryota</taxon>
        <taxon>Metazoa</taxon>
        <taxon>Chordata</taxon>
        <taxon>Craniata</taxon>
        <taxon>Vertebrata</taxon>
        <taxon>Euteleostomi</taxon>
        <taxon>Mammalia</taxon>
        <taxon>Eutheria</taxon>
        <taxon>Euarchontoglires</taxon>
        <taxon>Primates</taxon>
        <taxon>Haplorrhini</taxon>
        <taxon>Platyrrhini</taxon>
        <taxon>Cebidae</taxon>
        <taxon>Callitrichinae</taxon>
        <taxon>Saguinus</taxon>
    </lineage>
</organism>
<keyword evidence="3" id="KW-1185">Reference proteome</keyword>
<gene>
    <name evidence="2" type="ORF">P7K49_032392</name>
</gene>
<feature type="region of interest" description="Disordered" evidence="1">
    <location>
        <begin position="1"/>
        <end position="79"/>
    </location>
</feature>
<evidence type="ECO:0000256" key="1">
    <source>
        <dbReference type="SAM" id="MobiDB-lite"/>
    </source>
</evidence>